<keyword evidence="1" id="KW-0472">Membrane</keyword>
<feature type="transmembrane region" description="Helical" evidence="1">
    <location>
        <begin position="269"/>
        <end position="286"/>
    </location>
</feature>
<evidence type="ECO:0000259" key="2">
    <source>
        <dbReference type="Pfam" id="PF01757"/>
    </source>
</evidence>
<keyword evidence="4" id="KW-0012">Acyltransferase</keyword>
<evidence type="ECO:0000313" key="5">
    <source>
        <dbReference type="Proteomes" id="UP000272908"/>
    </source>
</evidence>
<dbReference type="InterPro" id="IPR002656">
    <property type="entry name" value="Acyl_transf_3_dom"/>
</dbReference>
<dbReference type="Pfam" id="PF01757">
    <property type="entry name" value="Acyl_transf_3"/>
    <property type="match status" value="1"/>
</dbReference>
<protein>
    <submittedName>
        <fullName evidence="4">O-acetyltransferase OatA</fullName>
        <ecNumber evidence="4">2.3.1.-</ecNumber>
    </submittedName>
</protein>
<feature type="transmembrane region" description="Helical" evidence="1">
    <location>
        <begin position="218"/>
        <end position="235"/>
    </location>
</feature>
<dbReference type="Proteomes" id="UP000272908">
    <property type="component" value="Unassembled WGS sequence"/>
</dbReference>
<gene>
    <name evidence="4" type="primary">oatA_1</name>
    <name evidence="4" type="ORF">ROE7235_02110</name>
</gene>
<feature type="transmembrane region" description="Helical" evidence="1">
    <location>
        <begin position="241"/>
        <end position="260"/>
    </location>
</feature>
<reference evidence="5" key="1">
    <citation type="submission" date="2018-08" db="EMBL/GenBank/DDBJ databases">
        <authorList>
            <person name="Rodrigo-Torres L."/>
            <person name="Arahal R. D."/>
            <person name="Lucena T."/>
        </authorList>
    </citation>
    <scope>NUCLEOTIDE SEQUENCE [LARGE SCALE GENOMIC DNA]</scope>
    <source>
        <strain evidence="5">CECT 7235</strain>
    </source>
</reference>
<feature type="transmembrane region" description="Helical" evidence="1">
    <location>
        <begin position="99"/>
        <end position="116"/>
    </location>
</feature>
<sequence>MTYRPEIDGLRAVAVVPVILFHAGVGALAGGFVGVDVFFVISGYLITSIILRERAEGRFSMLRFWERRARRILPALYVVMLACIPVAWALMLPDQYRDFARSLVAVGLFGSNILFWRESGYFAAAAEEKPLLHTWSLSVEEQFYLVFPLLMAVLWRFGQRGVAGVLAVFALISLGLSHYAADTMPSANFFLLPTRAWELLVGALCAFWLTARSRAGHDGLAALGLGAIMLSVLWFDGTTPFPSLWALVPVLGTAAVILFARPGGWTGRLLSWRAMVGIGLVSYSAYLWHQPLMAFARIAHLSAPPLWLMLALGALSFPLAYVTWRFVEQPFRRPGATFAPPARLGAVLLPSLALLLAVGVHGHVTEGRRDIWMKNAAVAQVQMYRLWEQARAEGAGWRADPAVPCVMQLTRLDGHMDRLRACREKHGPGLLVAGDSHARMVMPGLHWLTERPFVVTLAQGGCQSFSQRPECTHARELRTLLRDAPALFSDIVYHVVGQSLLTDGTAHAGTPDMFERIGPEEPVAGISVNQTNIDHVAGFLAEISLPGGPQVHWLGSGLGHYLPIAGLLRAGCTARHALRPGQTRLFSEMDDRAAEAARSLGVRYVSLQGLIALDTAVDITSCTDIYWIDGHHWSVAGMRHFMPRLTPLAARLKDTPA</sequence>
<accession>A0A3B0MU60</accession>
<feature type="transmembrane region" description="Helical" evidence="1">
    <location>
        <begin position="344"/>
        <end position="364"/>
    </location>
</feature>
<dbReference type="GO" id="GO:0016747">
    <property type="term" value="F:acyltransferase activity, transferring groups other than amino-acyl groups"/>
    <property type="evidence" value="ECO:0007669"/>
    <property type="project" value="InterPro"/>
</dbReference>
<name>A0A3B0MU60_9RHOB</name>
<dbReference type="Pfam" id="PF19040">
    <property type="entry name" value="SGNH"/>
    <property type="match status" value="1"/>
</dbReference>
<feature type="domain" description="Acyltransferase 3" evidence="2">
    <location>
        <begin position="5"/>
        <end position="325"/>
    </location>
</feature>
<dbReference type="GO" id="GO:0009103">
    <property type="term" value="P:lipopolysaccharide biosynthetic process"/>
    <property type="evidence" value="ECO:0007669"/>
    <property type="project" value="TreeGrafter"/>
</dbReference>
<organism evidence="4 5">
    <name type="scientific">Roseinatronobacter ekhonensis</name>
    <dbReference type="NCBI Taxonomy" id="254356"/>
    <lineage>
        <taxon>Bacteria</taxon>
        <taxon>Pseudomonadati</taxon>
        <taxon>Pseudomonadota</taxon>
        <taxon>Alphaproteobacteria</taxon>
        <taxon>Rhodobacterales</taxon>
        <taxon>Paracoccaceae</taxon>
        <taxon>Roseinatronobacter</taxon>
    </lineage>
</organism>
<evidence type="ECO:0000256" key="1">
    <source>
        <dbReference type="SAM" id="Phobius"/>
    </source>
</evidence>
<evidence type="ECO:0000313" key="4">
    <source>
        <dbReference type="EMBL" id="SUZ32354.1"/>
    </source>
</evidence>
<feature type="transmembrane region" description="Helical" evidence="1">
    <location>
        <begin position="161"/>
        <end position="181"/>
    </location>
</feature>
<feature type="transmembrane region" description="Helical" evidence="1">
    <location>
        <begin position="187"/>
        <end position="211"/>
    </location>
</feature>
<feature type="transmembrane region" description="Helical" evidence="1">
    <location>
        <begin position="72"/>
        <end position="93"/>
    </location>
</feature>
<dbReference type="PANTHER" id="PTHR23028:SF53">
    <property type="entry name" value="ACYL_TRANSF_3 DOMAIN-CONTAINING PROTEIN"/>
    <property type="match status" value="1"/>
</dbReference>
<keyword evidence="1" id="KW-1133">Transmembrane helix</keyword>
<dbReference type="RefSeq" id="WP_121095371.1">
    <property type="nucleotide sequence ID" value="NZ_UIHC01000019.1"/>
</dbReference>
<dbReference type="GO" id="GO:0016020">
    <property type="term" value="C:membrane"/>
    <property type="evidence" value="ECO:0007669"/>
    <property type="project" value="TreeGrafter"/>
</dbReference>
<dbReference type="InterPro" id="IPR050879">
    <property type="entry name" value="Acyltransferase_3"/>
</dbReference>
<dbReference type="EMBL" id="UIHC01000019">
    <property type="protein sequence ID" value="SUZ32354.1"/>
    <property type="molecule type" value="Genomic_DNA"/>
</dbReference>
<feature type="domain" description="SGNH" evidence="3">
    <location>
        <begin position="418"/>
        <end position="646"/>
    </location>
</feature>
<evidence type="ECO:0000259" key="3">
    <source>
        <dbReference type="Pfam" id="PF19040"/>
    </source>
</evidence>
<proteinExistence type="predicted"/>
<feature type="transmembrane region" description="Helical" evidence="1">
    <location>
        <begin position="20"/>
        <end position="51"/>
    </location>
</feature>
<feature type="transmembrane region" description="Helical" evidence="1">
    <location>
        <begin position="306"/>
        <end position="324"/>
    </location>
</feature>
<keyword evidence="5" id="KW-1185">Reference proteome</keyword>
<dbReference type="OrthoDB" id="9796461at2"/>
<dbReference type="EC" id="2.3.1.-" evidence="4"/>
<dbReference type="InterPro" id="IPR043968">
    <property type="entry name" value="SGNH"/>
</dbReference>
<keyword evidence="1" id="KW-0812">Transmembrane</keyword>
<dbReference type="AlphaFoldDB" id="A0A3B0MU60"/>
<dbReference type="PANTHER" id="PTHR23028">
    <property type="entry name" value="ACETYLTRANSFERASE"/>
    <property type="match status" value="1"/>
</dbReference>
<keyword evidence="4" id="KW-0808">Transferase</keyword>